<dbReference type="Gene3D" id="2.30.40.10">
    <property type="entry name" value="Urease, subunit C, domain 1"/>
    <property type="match status" value="1"/>
</dbReference>
<dbReference type="EMBL" id="CAJPIJ010000118">
    <property type="protein sequence ID" value="CAG1980652.1"/>
    <property type="molecule type" value="Genomic_DNA"/>
</dbReference>
<sequence>MSLSHASLLLRASTIHTQTKTNETHKAIAINGDRIIAVSTDYHGLDAYVGPHTRVIDEPGSTILPSFDDTHTHLMFAAMSQFDVPVHLAQNIPTMLDMLRSRAANTPAGEWITTTANWQEYNLREQRFPTLQELDGVSTAHPILVKRGGHNMVANSVVLKLAGITTESEPPEGGVISRNKDGSLNGLLQDNALAPIFKISPHPSLQESVAGIEAASKSYAATGIGCVRDCAVFANQMKMLKVARDQEKLHVRMRVLIAALGMTSVAEIERLMDEIEQWRSLDSDIWLRVWGVKFGIDGGIEASATEDPYVARPDHGCCGPTDFCGTLTWDPDLLVEAMGVVLRRGWRIGTHAVGDRAVRVLLDVYERLLRMYPELPPGSLVMEHGGLATAEQRARAVRLGIPVTVQHPLLHDAAGIQSEYLGKERESHLFPVRQWIDDGAQVSAGSDYPVGTYGAMHSVWGLTTRQTVLGVLGPEHAISVQEAIDLHTKNAAKLTKEDEYRGCILPNFLADLTIWSHDPLIAQTKSLSALLPKYTIVGGKIRTPSQQEYKSQESNSNNRLTALDADQNARTSVGQYYSEEALRHGSRNVPVASNGVHGAKLRGESKLRVGDQFGGSLW</sequence>
<dbReference type="CDD" id="cd01300">
    <property type="entry name" value="YtcJ_like"/>
    <property type="match status" value="1"/>
</dbReference>
<organism evidence="3 4">
    <name type="scientific">Gibberella zeae</name>
    <name type="common">Wheat head blight fungus</name>
    <name type="synonym">Fusarium graminearum</name>
    <dbReference type="NCBI Taxonomy" id="5518"/>
    <lineage>
        <taxon>Eukaryota</taxon>
        <taxon>Fungi</taxon>
        <taxon>Dikarya</taxon>
        <taxon>Ascomycota</taxon>
        <taxon>Pezizomycotina</taxon>
        <taxon>Sordariomycetes</taxon>
        <taxon>Hypocreomycetidae</taxon>
        <taxon>Hypocreales</taxon>
        <taxon>Nectriaceae</taxon>
        <taxon>Fusarium</taxon>
    </lineage>
</organism>
<dbReference type="PANTHER" id="PTHR22642:SF2">
    <property type="entry name" value="PROTEIN LONG AFTER FAR-RED 3"/>
    <property type="match status" value="1"/>
</dbReference>
<feature type="region of interest" description="Disordered" evidence="1">
    <location>
        <begin position="545"/>
        <end position="565"/>
    </location>
</feature>
<dbReference type="Gene3D" id="3.20.20.140">
    <property type="entry name" value="Metal-dependent hydrolases"/>
    <property type="match status" value="1"/>
</dbReference>
<dbReference type="GO" id="GO:0016810">
    <property type="term" value="F:hydrolase activity, acting on carbon-nitrogen (but not peptide) bonds"/>
    <property type="evidence" value="ECO:0007669"/>
    <property type="project" value="InterPro"/>
</dbReference>
<dbReference type="InterPro" id="IPR032466">
    <property type="entry name" value="Metal_Hydrolase"/>
</dbReference>
<dbReference type="InterPro" id="IPR011059">
    <property type="entry name" value="Metal-dep_hydrolase_composite"/>
</dbReference>
<evidence type="ECO:0000313" key="3">
    <source>
        <dbReference type="EMBL" id="CAG1980652.1"/>
    </source>
</evidence>
<evidence type="ECO:0000256" key="1">
    <source>
        <dbReference type="SAM" id="MobiDB-lite"/>
    </source>
</evidence>
<proteinExistence type="predicted"/>
<dbReference type="PANTHER" id="PTHR22642">
    <property type="entry name" value="IMIDAZOLONEPROPIONASE"/>
    <property type="match status" value="1"/>
</dbReference>
<dbReference type="Proteomes" id="UP000746612">
    <property type="component" value="Unassembled WGS sequence"/>
</dbReference>
<dbReference type="Pfam" id="PF07969">
    <property type="entry name" value="Amidohydro_3"/>
    <property type="match status" value="1"/>
</dbReference>
<protein>
    <recommendedName>
        <fullName evidence="2">Amidohydrolase 3 domain-containing protein</fullName>
    </recommendedName>
</protein>
<feature type="domain" description="Amidohydrolase 3" evidence="2">
    <location>
        <begin position="54"/>
        <end position="541"/>
    </location>
</feature>
<feature type="compositionally biased region" description="Polar residues" evidence="1">
    <location>
        <begin position="545"/>
        <end position="560"/>
    </location>
</feature>
<evidence type="ECO:0000259" key="2">
    <source>
        <dbReference type="Pfam" id="PF07969"/>
    </source>
</evidence>
<comment type="caution">
    <text evidence="3">The sequence shown here is derived from an EMBL/GenBank/DDBJ whole genome shotgun (WGS) entry which is preliminary data.</text>
</comment>
<accession>A0A9N8RA32</accession>
<gene>
    <name evidence="3" type="ORF">MDCFG202_LOCUS205486</name>
</gene>
<dbReference type="SUPFAM" id="SSF51556">
    <property type="entry name" value="Metallo-dependent hydrolases"/>
    <property type="match status" value="1"/>
</dbReference>
<dbReference type="SUPFAM" id="SSF51338">
    <property type="entry name" value="Composite domain of metallo-dependent hydrolases"/>
    <property type="match status" value="1"/>
</dbReference>
<reference evidence="3" key="1">
    <citation type="submission" date="2021-03" db="EMBL/GenBank/DDBJ databases">
        <authorList>
            <person name="Alouane T."/>
            <person name="Langin T."/>
            <person name="Bonhomme L."/>
        </authorList>
    </citation>
    <scope>NUCLEOTIDE SEQUENCE</scope>
    <source>
        <strain evidence="3">MDC_Fg202</strain>
    </source>
</reference>
<dbReference type="Gene3D" id="3.10.310.70">
    <property type="match status" value="1"/>
</dbReference>
<dbReference type="AlphaFoldDB" id="A0A9N8RA32"/>
<dbReference type="InterPro" id="IPR033932">
    <property type="entry name" value="YtcJ-like"/>
</dbReference>
<evidence type="ECO:0000313" key="4">
    <source>
        <dbReference type="Proteomes" id="UP000746612"/>
    </source>
</evidence>
<name>A0A9N8RA32_GIBZA</name>
<dbReference type="InterPro" id="IPR013108">
    <property type="entry name" value="Amidohydro_3"/>
</dbReference>